<dbReference type="EMBL" id="BJOV01000003">
    <property type="protein sequence ID" value="GEE01280.1"/>
    <property type="molecule type" value="Genomic_DNA"/>
</dbReference>
<dbReference type="OrthoDB" id="3902805at2"/>
<dbReference type="Gene3D" id="3.40.50.1000">
    <property type="entry name" value="HAD superfamily/HAD-like"/>
    <property type="match status" value="1"/>
</dbReference>
<name>A0A7I9V867_9ACTN</name>
<accession>A0A7I9V867</accession>
<comment type="pathway">
    <text evidence="2 6">Glycan biosynthesis; trehalose biosynthesis.</text>
</comment>
<dbReference type="GO" id="GO:0004805">
    <property type="term" value="F:trehalose-phosphatase activity"/>
    <property type="evidence" value="ECO:0007669"/>
    <property type="project" value="UniProtKB-EC"/>
</dbReference>
<dbReference type="Gene3D" id="3.30.70.1020">
    <property type="entry name" value="Trehalose-6-phosphate phosphatase related protein, domain 2"/>
    <property type="match status" value="1"/>
</dbReference>
<dbReference type="InterPro" id="IPR023214">
    <property type="entry name" value="HAD_sf"/>
</dbReference>
<gene>
    <name evidence="7" type="ORF">nbrc107696_17260</name>
</gene>
<dbReference type="NCBIfam" id="TIGR00685">
    <property type="entry name" value="T6PP"/>
    <property type="match status" value="1"/>
</dbReference>
<evidence type="ECO:0000313" key="8">
    <source>
        <dbReference type="Proteomes" id="UP000444960"/>
    </source>
</evidence>
<evidence type="ECO:0000256" key="4">
    <source>
        <dbReference type="ARBA" id="ARBA00022801"/>
    </source>
</evidence>
<evidence type="ECO:0000256" key="1">
    <source>
        <dbReference type="ARBA" id="ARBA00000500"/>
    </source>
</evidence>
<dbReference type="UniPathway" id="UPA00299"/>
<protein>
    <recommendedName>
        <fullName evidence="6">Trehalose 6-phosphate phosphatase</fullName>
        <ecNumber evidence="6">3.1.3.12</ecNumber>
    </recommendedName>
</protein>
<keyword evidence="6" id="KW-0460">Magnesium</keyword>
<organism evidence="7 8">
    <name type="scientific">Gordonia spumicola</name>
    <dbReference type="NCBI Taxonomy" id="589161"/>
    <lineage>
        <taxon>Bacteria</taxon>
        <taxon>Bacillati</taxon>
        <taxon>Actinomycetota</taxon>
        <taxon>Actinomycetes</taxon>
        <taxon>Mycobacteriales</taxon>
        <taxon>Gordoniaceae</taxon>
        <taxon>Gordonia</taxon>
    </lineage>
</organism>
<comment type="cofactor">
    <cofactor evidence="6">
        <name>Mg(2+)</name>
        <dbReference type="ChEBI" id="CHEBI:18420"/>
    </cofactor>
</comment>
<sequence>MRSDGPLAHAVAEFASLDRVLLASDYDGCVAPIVSRPEDAAPNPRSVRALAEAARLPGVEVALVSGRARADLASLSGLGDPVILVGSHGAEFDTGFADPVTADKQALLDRVVADFQALSVRFPGTSVETKPASATLHVRNASSSDADAALALAAEGPGSWDGVHVTYGKAVIELAVIETSKGHALDRLRERAGAQAVLYLGDDITDEKAFAHLTLPGDISIKVGDGATAARYRVPGTDDVADVLDAVVARRQNR</sequence>
<dbReference type="PANTHER" id="PTHR43768">
    <property type="entry name" value="TREHALOSE 6-PHOSPHATE PHOSPHATASE"/>
    <property type="match status" value="1"/>
</dbReference>
<evidence type="ECO:0000256" key="3">
    <source>
        <dbReference type="ARBA" id="ARBA00008770"/>
    </source>
</evidence>
<comment type="function">
    <text evidence="5 6">Removes the phosphate from trehalose 6-phosphate to produce free trehalose.</text>
</comment>
<dbReference type="PANTHER" id="PTHR43768:SF3">
    <property type="entry name" value="TREHALOSE 6-PHOSPHATE PHOSPHATASE"/>
    <property type="match status" value="1"/>
</dbReference>
<comment type="catalytic activity">
    <reaction evidence="1 6">
        <text>alpha,alpha-trehalose 6-phosphate + H2O = alpha,alpha-trehalose + phosphate</text>
        <dbReference type="Rhea" id="RHEA:23420"/>
        <dbReference type="ChEBI" id="CHEBI:15377"/>
        <dbReference type="ChEBI" id="CHEBI:16551"/>
        <dbReference type="ChEBI" id="CHEBI:43474"/>
        <dbReference type="ChEBI" id="CHEBI:58429"/>
        <dbReference type="EC" id="3.1.3.12"/>
    </reaction>
</comment>
<reference evidence="8" key="1">
    <citation type="submission" date="2019-06" db="EMBL/GenBank/DDBJ databases">
        <title>Gordonia isolated from sludge of a wastewater treatment plant.</title>
        <authorList>
            <person name="Tamura T."/>
            <person name="Aoyama K."/>
            <person name="Kang Y."/>
            <person name="Saito S."/>
            <person name="Akiyama N."/>
            <person name="Yazawa K."/>
            <person name="Gonoi T."/>
            <person name="Mikami Y."/>
        </authorList>
    </citation>
    <scope>NUCLEOTIDE SEQUENCE [LARGE SCALE GENOMIC DNA]</scope>
    <source>
        <strain evidence="8">NBRC 107696</strain>
    </source>
</reference>
<dbReference type="Pfam" id="PF02358">
    <property type="entry name" value="Trehalose_PPase"/>
    <property type="match status" value="1"/>
</dbReference>
<proteinExistence type="inferred from homology"/>
<dbReference type="EC" id="3.1.3.12" evidence="6"/>
<dbReference type="InterPro" id="IPR036412">
    <property type="entry name" value="HAD-like_sf"/>
</dbReference>
<dbReference type="InterPro" id="IPR006379">
    <property type="entry name" value="HAD-SF_hydro_IIB"/>
</dbReference>
<dbReference type="InterPro" id="IPR003337">
    <property type="entry name" value="Trehalose_PPase"/>
</dbReference>
<comment type="similarity">
    <text evidence="3 6">Belongs to the trehalose phosphatase family.</text>
</comment>
<evidence type="ECO:0000313" key="7">
    <source>
        <dbReference type="EMBL" id="GEE01280.1"/>
    </source>
</evidence>
<evidence type="ECO:0000256" key="6">
    <source>
        <dbReference type="RuleBase" id="RU361117"/>
    </source>
</evidence>
<dbReference type="GO" id="GO:0046872">
    <property type="term" value="F:metal ion binding"/>
    <property type="evidence" value="ECO:0007669"/>
    <property type="project" value="UniProtKB-KW"/>
</dbReference>
<dbReference type="SUPFAM" id="SSF56784">
    <property type="entry name" value="HAD-like"/>
    <property type="match status" value="1"/>
</dbReference>
<evidence type="ECO:0000256" key="2">
    <source>
        <dbReference type="ARBA" id="ARBA00005199"/>
    </source>
</evidence>
<keyword evidence="6" id="KW-0479">Metal-binding</keyword>
<keyword evidence="4 6" id="KW-0378">Hydrolase</keyword>
<dbReference type="Proteomes" id="UP000444960">
    <property type="component" value="Unassembled WGS sequence"/>
</dbReference>
<keyword evidence="8" id="KW-1185">Reference proteome</keyword>
<dbReference type="InterPro" id="IPR044651">
    <property type="entry name" value="OTSB-like"/>
</dbReference>
<dbReference type="NCBIfam" id="TIGR01484">
    <property type="entry name" value="HAD-SF-IIB"/>
    <property type="match status" value="1"/>
</dbReference>
<dbReference type="GO" id="GO:0005992">
    <property type="term" value="P:trehalose biosynthetic process"/>
    <property type="evidence" value="ECO:0007669"/>
    <property type="project" value="UniProtKB-UniPathway"/>
</dbReference>
<dbReference type="AlphaFoldDB" id="A0A7I9V867"/>
<dbReference type="RefSeq" id="WP_161895093.1">
    <property type="nucleotide sequence ID" value="NZ_BJOV01000003.1"/>
</dbReference>
<evidence type="ECO:0000256" key="5">
    <source>
        <dbReference type="ARBA" id="ARBA00024179"/>
    </source>
</evidence>
<comment type="caution">
    <text evidence="7">The sequence shown here is derived from an EMBL/GenBank/DDBJ whole genome shotgun (WGS) entry which is preliminary data.</text>
</comment>